<keyword evidence="2 5" id="KW-0812">Transmembrane</keyword>
<comment type="subcellular location">
    <subcellularLocation>
        <location evidence="1">Cell membrane</location>
        <topology evidence="1">Multi-pass membrane protein</topology>
    </subcellularLocation>
</comment>
<dbReference type="InterPro" id="IPR011527">
    <property type="entry name" value="ABC1_TM_dom"/>
</dbReference>
<name>A0ABQ4N8K5_9BACL</name>
<proteinExistence type="predicted"/>
<dbReference type="CDD" id="cd07346">
    <property type="entry name" value="ABC_6TM_exporters"/>
    <property type="match status" value="1"/>
</dbReference>
<dbReference type="PANTHER" id="PTHR43394">
    <property type="entry name" value="ATP-DEPENDENT PERMEASE MDL1, MITOCHONDRIAL"/>
    <property type="match status" value="1"/>
</dbReference>
<evidence type="ECO:0000313" key="7">
    <source>
        <dbReference type="EMBL" id="GIQ64527.1"/>
    </source>
</evidence>
<dbReference type="SUPFAM" id="SSF90123">
    <property type="entry name" value="ABC transporter transmembrane region"/>
    <property type="match status" value="1"/>
</dbReference>
<dbReference type="InterPro" id="IPR036640">
    <property type="entry name" value="ABC1_TM_sf"/>
</dbReference>
<evidence type="ECO:0000256" key="4">
    <source>
        <dbReference type="ARBA" id="ARBA00023136"/>
    </source>
</evidence>
<feature type="transmembrane region" description="Helical" evidence="5">
    <location>
        <begin position="156"/>
        <end position="173"/>
    </location>
</feature>
<feature type="domain" description="ABC transmembrane type-1" evidence="6">
    <location>
        <begin position="20"/>
        <end position="265"/>
    </location>
</feature>
<dbReference type="Proteomes" id="UP000680304">
    <property type="component" value="Unassembled WGS sequence"/>
</dbReference>
<keyword evidence="4 5" id="KW-0472">Membrane</keyword>
<organism evidence="7 8">
    <name type="scientific">Paenibacillus cisolokensis</name>
    <dbReference type="NCBI Taxonomy" id="1658519"/>
    <lineage>
        <taxon>Bacteria</taxon>
        <taxon>Bacillati</taxon>
        <taxon>Bacillota</taxon>
        <taxon>Bacilli</taxon>
        <taxon>Bacillales</taxon>
        <taxon>Paenibacillaceae</taxon>
        <taxon>Paenibacillus</taxon>
    </lineage>
</organism>
<dbReference type="PANTHER" id="PTHR43394:SF1">
    <property type="entry name" value="ATP-BINDING CASSETTE SUB-FAMILY B MEMBER 10, MITOCHONDRIAL"/>
    <property type="match status" value="1"/>
</dbReference>
<dbReference type="RefSeq" id="WP_213529185.1">
    <property type="nucleotide sequence ID" value="NZ_BOVJ01000098.1"/>
</dbReference>
<sequence>MSPVKRYMLWARSYWWMIGFIILLGILQFAGPLSLPLFTQTLIDDVLAGKSGPGLYETVGWMAAILFAGVAVNFARNYSSAILGNRMMMKLRRELYDHLQRMSVGFYEQRQVGALSSRVIHDIGGAQNLVGGGIINLVLDLLLVGFAAVLLFRMNAMLALISLAIMPFYYLSFTNMNVRIRLAWRAVHRQLERVSGTLVERMGGIRVVQAFNGEKLEKERFERQTKQHYKHTVAAMLYSNTLGRLSESFAHAGGLLIWLVGGGLVCADR</sequence>
<accession>A0ABQ4N8K5</accession>
<dbReference type="EMBL" id="BOVJ01000098">
    <property type="protein sequence ID" value="GIQ64527.1"/>
    <property type="molecule type" value="Genomic_DNA"/>
</dbReference>
<evidence type="ECO:0000256" key="3">
    <source>
        <dbReference type="ARBA" id="ARBA00022989"/>
    </source>
</evidence>
<feature type="transmembrane region" description="Helical" evidence="5">
    <location>
        <begin position="14"/>
        <end position="39"/>
    </location>
</feature>
<dbReference type="Pfam" id="PF00664">
    <property type="entry name" value="ABC_membrane"/>
    <property type="match status" value="1"/>
</dbReference>
<dbReference type="InterPro" id="IPR039421">
    <property type="entry name" value="Type_1_exporter"/>
</dbReference>
<evidence type="ECO:0000256" key="5">
    <source>
        <dbReference type="SAM" id="Phobius"/>
    </source>
</evidence>
<keyword evidence="3 5" id="KW-1133">Transmembrane helix</keyword>
<evidence type="ECO:0000259" key="6">
    <source>
        <dbReference type="PROSITE" id="PS50929"/>
    </source>
</evidence>
<feature type="transmembrane region" description="Helical" evidence="5">
    <location>
        <begin position="59"/>
        <end position="83"/>
    </location>
</feature>
<gene>
    <name evidence="7" type="ORF">PACILC2_30950</name>
</gene>
<dbReference type="PROSITE" id="PS50929">
    <property type="entry name" value="ABC_TM1F"/>
    <property type="match status" value="1"/>
</dbReference>
<protein>
    <recommendedName>
        <fullName evidence="6">ABC transmembrane type-1 domain-containing protein</fullName>
    </recommendedName>
</protein>
<keyword evidence="8" id="KW-1185">Reference proteome</keyword>
<evidence type="ECO:0000256" key="2">
    <source>
        <dbReference type="ARBA" id="ARBA00022692"/>
    </source>
</evidence>
<dbReference type="Gene3D" id="1.20.1560.10">
    <property type="entry name" value="ABC transporter type 1, transmembrane domain"/>
    <property type="match status" value="1"/>
</dbReference>
<comment type="caution">
    <text evidence="7">The sequence shown here is derived from an EMBL/GenBank/DDBJ whole genome shotgun (WGS) entry which is preliminary data.</text>
</comment>
<evidence type="ECO:0000313" key="8">
    <source>
        <dbReference type="Proteomes" id="UP000680304"/>
    </source>
</evidence>
<reference evidence="7 8" key="1">
    <citation type="submission" date="2021-04" db="EMBL/GenBank/DDBJ databases">
        <title>Draft genome sequence of Paenibacillus cisolokensis, LC2-13A.</title>
        <authorList>
            <person name="Uke A."/>
            <person name="Chhe C."/>
            <person name="Baramee S."/>
            <person name="Kosugi A."/>
        </authorList>
    </citation>
    <scope>NUCLEOTIDE SEQUENCE [LARGE SCALE GENOMIC DNA]</scope>
    <source>
        <strain evidence="7 8">LC2-13A</strain>
    </source>
</reference>
<feature type="transmembrane region" description="Helical" evidence="5">
    <location>
        <begin position="128"/>
        <end position="150"/>
    </location>
</feature>
<evidence type="ECO:0000256" key="1">
    <source>
        <dbReference type="ARBA" id="ARBA00004651"/>
    </source>
</evidence>